<dbReference type="Proteomes" id="UP000001431">
    <property type="component" value="Chromosome"/>
</dbReference>
<sequence length="97" mass="10694">MRWSLYATLYQIGVLTLGLLILGAERWIAAALDLVFILIAVVLFRVALKDLSASLDIAADERERAEVRLLQALLIATFVIAVGVLGYGFLKSLFPFL</sequence>
<dbReference type="EMBL" id="CP000561">
    <property type="protein sequence ID" value="ABO08226.1"/>
    <property type="molecule type" value="Genomic_DNA"/>
</dbReference>
<dbReference type="GeneID" id="4909881"/>
<keyword evidence="1" id="KW-0812">Transmembrane</keyword>
<dbReference type="HOGENOM" id="CLU_2327360_0_0_2"/>
<dbReference type="OrthoDB" id="28581at2157"/>
<feature type="transmembrane region" description="Helical" evidence="1">
    <location>
        <begin position="69"/>
        <end position="90"/>
    </location>
</feature>
<keyword evidence="1" id="KW-1133">Transmembrane helix</keyword>
<gene>
    <name evidence="2" type="ordered locus">Pcal_0800</name>
</gene>
<organism evidence="2 3">
    <name type="scientific">Pyrobaculum calidifontis (strain DSM 21063 / JCM 11548 / VA1)</name>
    <dbReference type="NCBI Taxonomy" id="410359"/>
    <lineage>
        <taxon>Archaea</taxon>
        <taxon>Thermoproteota</taxon>
        <taxon>Thermoprotei</taxon>
        <taxon>Thermoproteales</taxon>
        <taxon>Thermoproteaceae</taxon>
        <taxon>Pyrobaculum</taxon>
    </lineage>
</organism>
<evidence type="ECO:0000313" key="2">
    <source>
        <dbReference type="EMBL" id="ABO08226.1"/>
    </source>
</evidence>
<keyword evidence="1" id="KW-0472">Membrane</keyword>
<dbReference type="eggNOG" id="arCOG05504">
    <property type="taxonomic scope" value="Archaea"/>
</dbReference>
<keyword evidence="3" id="KW-1185">Reference proteome</keyword>
<reference evidence="2" key="1">
    <citation type="submission" date="2007-02" db="EMBL/GenBank/DDBJ databases">
        <title>Complete sequence of Pyrobaculum calidifontis JCM 11548.</title>
        <authorList>
            <consortium name="US DOE Joint Genome Institute"/>
            <person name="Copeland A."/>
            <person name="Lucas S."/>
            <person name="Lapidus A."/>
            <person name="Barry K."/>
            <person name="Glavina del Rio T."/>
            <person name="Dalin E."/>
            <person name="Tice H."/>
            <person name="Pitluck S."/>
            <person name="Chain P."/>
            <person name="Malfatti S."/>
            <person name="Shin M."/>
            <person name="Vergez L."/>
            <person name="Schmutz J."/>
            <person name="Larimer F."/>
            <person name="Land M."/>
            <person name="Hauser L."/>
            <person name="Kyrpides N."/>
            <person name="Mikhailova N."/>
            <person name="Cozen A.E."/>
            <person name="Fitz-Gibbon S.T."/>
            <person name="House C.H."/>
            <person name="Saltikov C."/>
            <person name="Lowe T.M."/>
            <person name="Richardson P."/>
        </authorList>
    </citation>
    <scope>NUCLEOTIDE SEQUENCE [LARGE SCALE GENOMIC DNA]</scope>
    <source>
        <strain evidence="2">JCM 11548</strain>
    </source>
</reference>
<dbReference type="KEGG" id="pcl:Pcal_0800"/>
<name>A3MUA9_PYRCJ</name>
<dbReference type="RefSeq" id="WP_011849484.1">
    <property type="nucleotide sequence ID" value="NC_009073.1"/>
</dbReference>
<feature type="transmembrane region" description="Helical" evidence="1">
    <location>
        <begin position="5"/>
        <end position="22"/>
    </location>
</feature>
<protein>
    <submittedName>
        <fullName evidence="2">Uncharacterized protein</fullName>
    </submittedName>
</protein>
<evidence type="ECO:0000256" key="1">
    <source>
        <dbReference type="SAM" id="Phobius"/>
    </source>
</evidence>
<accession>A3MUA9</accession>
<dbReference type="AlphaFoldDB" id="A3MUA9"/>
<feature type="transmembrane region" description="Helical" evidence="1">
    <location>
        <begin position="28"/>
        <end position="48"/>
    </location>
</feature>
<proteinExistence type="predicted"/>
<evidence type="ECO:0000313" key="3">
    <source>
        <dbReference type="Proteomes" id="UP000001431"/>
    </source>
</evidence>